<reference evidence="3" key="1">
    <citation type="journal article" date="2006" name="PLoS Biol.">
        <title>Macronuclear genome sequence of the ciliate Tetrahymena thermophila, a model eukaryote.</title>
        <authorList>
            <person name="Eisen J.A."/>
            <person name="Coyne R.S."/>
            <person name="Wu M."/>
            <person name="Wu D."/>
            <person name="Thiagarajan M."/>
            <person name="Wortman J.R."/>
            <person name="Badger J.H."/>
            <person name="Ren Q."/>
            <person name="Amedeo P."/>
            <person name="Jones K.M."/>
            <person name="Tallon L.J."/>
            <person name="Delcher A.L."/>
            <person name="Salzberg S.L."/>
            <person name="Silva J.C."/>
            <person name="Haas B.J."/>
            <person name="Majoros W.H."/>
            <person name="Farzad M."/>
            <person name="Carlton J.M."/>
            <person name="Smith R.K. Jr."/>
            <person name="Garg J."/>
            <person name="Pearlman R.E."/>
            <person name="Karrer K.M."/>
            <person name="Sun L."/>
            <person name="Manning G."/>
            <person name="Elde N.C."/>
            <person name="Turkewitz A.P."/>
            <person name="Asai D.J."/>
            <person name="Wilkes D.E."/>
            <person name="Wang Y."/>
            <person name="Cai H."/>
            <person name="Collins K."/>
            <person name="Stewart B.A."/>
            <person name="Lee S.R."/>
            <person name="Wilamowska K."/>
            <person name="Weinberg Z."/>
            <person name="Ruzzo W.L."/>
            <person name="Wloga D."/>
            <person name="Gaertig J."/>
            <person name="Frankel J."/>
            <person name="Tsao C.-C."/>
            <person name="Gorovsky M.A."/>
            <person name="Keeling P.J."/>
            <person name="Waller R.F."/>
            <person name="Patron N.J."/>
            <person name="Cherry J.M."/>
            <person name="Stover N.A."/>
            <person name="Krieger C.J."/>
            <person name="del Toro C."/>
            <person name="Ryder H.F."/>
            <person name="Williamson S.C."/>
            <person name="Barbeau R.A."/>
            <person name="Hamilton E.P."/>
            <person name="Orias E."/>
        </authorList>
    </citation>
    <scope>NUCLEOTIDE SEQUENCE [LARGE SCALE GENOMIC DNA]</scope>
    <source>
        <strain evidence="3">SB210</strain>
    </source>
</reference>
<keyword evidence="3" id="KW-1185">Reference proteome</keyword>
<evidence type="ECO:0000313" key="2">
    <source>
        <dbReference type="EMBL" id="EWS74572.1"/>
    </source>
</evidence>
<protein>
    <submittedName>
        <fullName evidence="2">Transmembrane protein, putative</fullName>
    </submittedName>
</protein>
<dbReference type="Proteomes" id="UP000009168">
    <property type="component" value="Unassembled WGS sequence"/>
</dbReference>
<keyword evidence="1" id="KW-0472">Membrane</keyword>
<keyword evidence="1 2" id="KW-0812">Transmembrane</keyword>
<feature type="transmembrane region" description="Helical" evidence="1">
    <location>
        <begin position="9"/>
        <end position="27"/>
    </location>
</feature>
<feature type="transmembrane region" description="Helical" evidence="1">
    <location>
        <begin position="33"/>
        <end position="55"/>
    </location>
</feature>
<accession>W7XB63</accession>
<proteinExistence type="predicted"/>
<organism evidence="2 3">
    <name type="scientific">Tetrahymena thermophila (strain SB210)</name>
    <dbReference type="NCBI Taxonomy" id="312017"/>
    <lineage>
        <taxon>Eukaryota</taxon>
        <taxon>Sar</taxon>
        <taxon>Alveolata</taxon>
        <taxon>Ciliophora</taxon>
        <taxon>Intramacronucleata</taxon>
        <taxon>Oligohymenophorea</taxon>
        <taxon>Hymenostomatida</taxon>
        <taxon>Tetrahymenina</taxon>
        <taxon>Tetrahymenidae</taxon>
        <taxon>Tetrahymena</taxon>
    </lineage>
</organism>
<dbReference type="AlphaFoldDB" id="W7XB63"/>
<dbReference type="KEGG" id="tet:TTHERM_000671961"/>
<dbReference type="RefSeq" id="XP_012652873.1">
    <property type="nucleotide sequence ID" value="XM_012797419.1"/>
</dbReference>
<dbReference type="InParanoid" id="W7XB63"/>
<feature type="transmembrane region" description="Helical" evidence="1">
    <location>
        <begin position="137"/>
        <end position="157"/>
    </location>
</feature>
<feature type="transmembrane region" description="Helical" evidence="1">
    <location>
        <begin position="98"/>
        <end position="117"/>
    </location>
</feature>
<dbReference type="EMBL" id="GG662711">
    <property type="protein sequence ID" value="EWS74572.1"/>
    <property type="molecule type" value="Genomic_DNA"/>
</dbReference>
<evidence type="ECO:0000256" key="1">
    <source>
        <dbReference type="SAM" id="Phobius"/>
    </source>
</evidence>
<keyword evidence="1" id="KW-1133">Transmembrane helix</keyword>
<sequence>MQYFVISQLYYIITFTLFFNTPTYLLINNLGQSIQLLLFMLLLSFHSLSSFLLLYKKLFFILLFDFFQFKKSKYQFQMKKIFFITSLLLDLYKQFPVIFLYQLFSYLLTTFFSYSYILSHTQEQITFHKIQPKHFVYLFYFISNTCTFFYKISQFLLQNFQILNKQTPFDFIPLKQLKYHLSILHFIQKKNLIKNMQLLYLK</sequence>
<evidence type="ECO:0000313" key="3">
    <source>
        <dbReference type="Proteomes" id="UP000009168"/>
    </source>
</evidence>
<gene>
    <name evidence="2" type="ORF">TTHERM_000671961</name>
</gene>
<name>W7XB63_TETTS</name>
<dbReference type="GeneID" id="24440129"/>